<evidence type="ECO:0000313" key="2">
    <source>
        <dbReference type="EMBL" id="CAG8976532.1"/>
    </source>
</evidence>
<dbReference type="SMART" id="SM00827">
    <property type="entry name" value="PKS_AT"/>
    <property type="match status" value="1"/>
</dbReference>
<dbReference type="InterPro" id="IPR016035">
    <property type="entry name" value="Acyl_Trfase/lysoPLipase"/>
</dbReference>
<organism evidence="2 3">
    <name type="scientific">Hymenoscyphus albidus</name>
    <dbReference type="NCBI Taxonomy" id="595503"/>
    <lineage>
        <taxon>Eukaryota</taxon>
        <taxon>Fungi</taxon>
        <taxon>Dikarya</taxon>
        <taxon>Ascomycota</taxon>
        <taxon>Pezizomycotina</taxon>
        <taxon>Leotiomycetes</taxon>
        <taxon>Helotiales</taxon>
        <taxon>Helotiaceae</taxon>
        <taxon>Hymenoscyphus</taxon>
    </lineage>
</organism>
<dbReference type="InterPro" id="IPR050091">
    <property type="entry name" value="PKS_NRPS_Biosynth_Enz"/>
</dbReference>
<dbReference type="Pfam" id="PF00698">
    <property type="entry name" value="Acyl_transf_1"/>
    <property type="match status" value="1"/>
</dbReference>
<dbReference type="Gene3D" id="3.40.366.10">
    <property type="entry name" value="Malonyl-Coenzyme A Acyl Carrier Protein, domain 2"/>
    <property type="match status" value="2"/>
</dbReference>
<dbReference type="PANTHER" id="PTHR43775:SF29">
    <property type="entry name" value="ASPERFURANONE POLYKETIDE SYNTHASE AFOG-RELATED"/>
    <property type="match status" value="1"/>
</dbReference>
<comment type="caution">
    <text evidence="2">The sequence shown here is derived from an EMBL/GenBank/DDBJ whole genome shotgun (WGS) entry which is preliminary data.</text>
</comment>
<dbReference type="SUPFAM" id="SSF52151">
    <property type="entry name" value="FabD/lysophospholipase-like"/>
    <property type="match status" value="1"/>
</dbReference>
<dbReference type="GO" id="GO:0044550">
    <property type="term" value="P:secondary metabolite biosynthetic process"/>
    <property type="evidence" value="ECO:0007669"/>
    <property type="project" value="TreeGrafter"/>
</dbReference>
<dbReference type="GO" id="GO:0004312">
    <property type="term" value="F:fatty acid synthase activity"/>
    <property type="evidence" value="ECO:0007669"/>
    <property type="project" value="TreeGrafter"/>
</dbReference>
<keyword evidence="3" id="KW-1185">Reference proteome</keyword>
<dbReference type="PANTHER" id="PTHR43775">
    <property type="entry name" value="FATTY ACID SYNTHASE"/>
    <property type="match status" value="1"/>
</dbReference>
<dbReference type="InterPro" id="IPR014043">
    <property type="entry name" value="Acyl_transferase_dom"/>
</dbReference>
<protein>
    <recommendedName>
        <fullName evidence="1">Malonyl-CoA:ACP transacylase (MAT) domain-containing protein</fullName>
    </recommendedName>
</protein>
<evidence type="ECO:0000313" key="3">
    <source>
        <dbReference type="Proteomes" id="UP000701801"/>
    </source>
</evidence>
<evidence type="ECO:0000259" key="1">
    <source>
        <dbReference type="SMART" id="SM00827"/>
    </source>
</evidence>
<dbReference type="EMBL" id="CAJVRM010000181">
    <property type="protein sequence ID" value="CAG8976532.1"/>
    <property type="molecule type" value="Genomic_DNA"/>
</dbReference>
<proteinExistence type="predicted"/>
<sequence length="181" mass="19752">MLWKSFALAAPTSEDELSVTKPGRTTNQTGIIFIFTSQGAQYASMRHGVMQFPIFKAILAKPNEIFAELGCTWSPIVWGELKEAHNILRLEYSQALYTALQITLVELSKAVGITPSAVVGHSSRGNRGSATNTAIDTLKDKLDEDGTFAVKLKTGVTYHSHAMETISSDYLTLMGLLEPKS</sequence>
<reference evidence="2" key="1">
    <citation type="submission" date="2021-07" db="EMBL/GenBank/DDBJ databases">
        <authorList>
            <person name="Durling M."/>
        </authorList>
    </citation>
    <scope>NUCLEOTIDE SEQUENCE</scope>
</reference>
<feature type="domain" description="Malonyl-CoA:ACP transacylase (MAT)" evidence="1">
    <location>
        <begin position="34"/>
        <end position="181"/>
    </location>
</feature>
<accession>A0A9N9Q6K9</accession>
<name>A0A9N9Q6K9_9HELO</name>
<gene>
    <name evidence="2" type="ORF">HYALB_00011009</name>
</gene>
<dbReference type="Proteomes" id="UP000701801">
    <property type="component" value="Unassembled WGS sequence"/>
</dbReference>
<dbReference type="GO" id="GO:0006633">
    <property type="term" value="P:fatty acid biosynthetic process"/>
    <property type="evidence" value="ECO:0007669"/>
    <property type="project" value="TreeGrafter"/>
</dbReference>
<dbReference type="AlphaFoldDB" id="A0A9N9Q6K9"/>
<dbReference type="InterPro" id="IPR001227">
    <property type="entry name" value="Ac_transferase_dom_sf"/>
</dbReference>